<proteinExistence type="predicted"/>
<dbReference type="Proteomes" id="UP001497516">
    <property type="component" value="Chromosome 10"/>
</dbReference>
<feature type="compositionally biased region" description="Low complexity" evidence="1">
    <location>
        <begin position="11"/>
        <end position="40"/>
    </location>
</feature>
<accession>A0AAV2CU03</accession>
<sequence length="149" mass="16737">MNFQPPSSMLFSPFTSSPRTRSTIPSRSAFSTPPSTSTARLRIPNSETEYPLLLVMVITPVSSFPIRPDSRPLPSRWMGMDTPAGDRTGLFHATPQLHRKPAGIARPGCCRTRRAMAMSVRHPPVSLTDDGRREGRRRMEKQQWSFVKS</sequence>
<evidence type="ECO:0000313" key="2">
    <source>
        <dbReference type="EMBL" id="CAL1359883.1"/>
    </source>
</evidence>
<reference evidence="2 3" key="1">
    <citation type="submission" date="2024-04" db="EMBL/GenBank/DDBJ databases">
        <authorList>
            <person name="Fracassetti M."/>
        </authorList>
    </citation>
    <scope>NUCLEOTIDE SEQUENCE [LARGE SCALE GENOMIC DNA]</scope>
</reference>
<dbReference type="AlphaFoldDB" id="A0AAV2CU03"/>
<keyword evidence="3" id="KW-1185">Reference proteome</keyword>
<feature type="region of interest" description="Disordered" evidence="1">
    <location>
        <begin position="1"/>
        <end position="43"/>
    </location>
</feature>
<dbReference type="EMBL" id="OZ034814">
    <property type="protein sequence ID" value="CAL1359883.1"/>
    <property type="molecule type" value="Genomic_DNA"/>
</dbReference>
<gene>
    <name evidence="2" type="ORF">LTRI10_LOCUS7349</name>
</gene>
<name>A0AAV2CU03_9ROSI</name>
<evidence type="ECO:0000313" key="3">
    <source>
        <dbReference type="Proteomes" id="UP001497516"/>
    </source>
</evidence>
<organism evidence="2 3">
    <name type="scientific">Linum trigynum</name>
    <dbReference type="NCBI Taxonomy" id="586398"/>
    <lineage>
        <taxon>Eukaryota</taxon>
        <taxon>Viridiplantae</taxon>
        <taxon>Streptophyta</taxon>
        <taxon>Embryophyta</taxon>
        <taxon>Tracheophyta</taxon>
        <taxon>Spermatophyta</taxon>
        <taxon>Magnoliopsida</taxon>
        <taxon>eudicotyledons</taxon>
        <taxon>Gunneridae</taxon>
        <taxon>Pentapetalae</taxon>
        <taxon>rosids</taxon>
        <taxon>fabids</taxon>
        <taxon>Malpighiales</taxon>
        <taxon>Linaceae</taxon>
        <taxon>Linum</taxon>
    </lineage>
</organism>
<feature type="region of interest" description="Disordered" evidence="1">
    <location>
        <begin position="123"/>
        <end position="149"/>
    </location>
</feature>
<evidence type="ECO:0000256" key="1">
    <source>
        <dbReference type="SAM" id="MobiDB-lite"/>
    </source>
</evidence>
<protein>
    <submittedName>
        <fullName evidence="2">Uncharacterized protein</fullName>
    </submittedName>
</protein>
<feature type="compositionally biased region" description="Polar residues" evidence="1">
    <location>
        <begin position="1"/>
        <end position="10"/>
    </location>
</feature>